<dbReference type="EMBL" id="MU150303">
    <property type="protein sequence ID" value="KAF9460184.1"/>
    <property type="molecule type" value="Genomic_DNA"/>
</dbReference>
<dbReference type="GO" id="GO:0006508">
    <property type="term" value="P:proteolysis"/>
    <property type="evidence" value="ECO:0007669"/>
    <property type="project" value="InterPro"/>
</dbReference>
<dbReference type="AlphaFoldDB" id="A0A9P5Y0Q5"/>
<proteinExistence type="inferred from homology"/>
<feature type="domain" description="Peptidase C14 caspase" evidence="3">
    <location>
        <begin position="45"/>
        <end position="313"/>
    </location>
</feature>
<name>A0A9P5Y0Q5_9AGAR</name>
<dbReference type="GO" id="GO:0004197">
    <property type="term" value="F:cysteine-type endopeptidase activity"/>
    <property type="evidence" value="ECO:0007669"/>
    <property type="project" value="InterPro"/>
</dbReference>
<dbReference type="Pfam" id="PF00656">
    <property type="entry name" value="Peptidase_C14"/>
    <property type="match status" value="1"/>
</dbReference>
<dbReference type="OrthoDB" id="3223806at2759"/>
<sequence length="379" mass="42841">MKRFAPTGRLHLPQLCALSGVMGFVTPNRVVRYTDRELPRQPPNKRALLIGINYGTKAAGPGGELRGPQRDVIEMRDLLIGTYDYKYENIVVLSDRVGAEDHLMPTKANIMRELHTFLSGQNAGDQYTFLFSGHASQSPTDDEGEKDGQDELIMTSDGEYIIDDILHDQLVKRLLPGSRLVAVFDTCHSGTLLDLPHDKCNRVASWTSCMRRSVRRVLETVWSDLVESNTNKIIQEFRKTLAERFLPNPFCSGYCPRIKPLGPNPNVLCISACKDSQEAFETDDGKSLMSIIAKTLRKNPHPSLERLMRATSQGSRDLNQEILQKQVQFDKDMEGYQQRYGYTAPGPSTPSTPRPELRYQRDPQLSSLHPLRMDCIFDL</sequence>
<dbReference type="Gene3D" id="3.40.50.12660">
    <property type="match status" value="1"/>
</dbReference>
<comment type="caution">
    <text evidence="4">The sequence shown here is derived from an EMBL/GenBank/DDBJ whole genome shotgun (WGS) entry which is preliminary data.</text>
</comment>
<feature type="region of interest" description="Disordered" evidence="2">
    <location>
        <begin position="338"/>
        <end position="365"/>
    </location>
</feature>
<gene>
    <name evidence="4" type="ORF">BDZ94DRAFT_944166</name>
</gene>
<dbReference type="PANTHER" id="PTHR48104">
    <property type="entry name" value="METACASPASE-4"/>
    <property type="match status" value="1"/>
</dbReference>
<dbReference type="PANTHER" id="PTHR48104:SF30">
    <property type="entry name" value="METACASPASE-1"/>
    <property type="match status" value="1"/>
</dbReference>
<dbReference type="Proteomes" id="UP000807353">
    <property type="component" value="Unassembled WGS sequence"/>
</dbReference>
<evidence type="ECO:0000259" key="3">
    <source>
        <dbReference type="Pfam" id="PF00656"/>
    </source>
</evidence>
<keyword evidence="5" id="KW-1185">Reference proteome</keyword>
<dbReference type="InterPro" id="IPR050452">
    <property type="entry name" value="Metacaspase"/>
</dbReference>
<reference evidence="4" key="1">
    <citation type="submission" date="2020-11" db="EMBL/GenBank/DDBJ databases">
        <authorList>
            <consortium name="DOE Joint Genome Institute"/>
            <person name="Ahrendt S."/>
            <person name="Riley R."/>
            <person name="Andreopoulos W."/>
            <person name="Labutti K."/>
            <person name="Pangilinan J."/>
            <person name="Ruiz-Duenas F.J."/>
            <person name="Barrasa J.M."/>
            <person name="Sanchez-Garcia M."/>
            <person name="Camarero S."/>
            <person name="Miyauchi S."/>
            <person name="Serrano A."/>
            <person name="Linde D."/>
            <person name="Babiker R."/>
            <person name="Drula E."/>
            <person name="Ayuso-Fernandez I."/>
            <person name="Pacheco R."/>
            <person name="Padilla G."/>
            <person name="Ferreira P."/>
            <person name="Barriuso J."/>
            <person name="Kellner H."/>
            <person name="Castanera R."/>
            <person name="Alfaro M."/>
            <person name="Ramirez L."/>
            <person name="Pisabarro A.G."/>
            <person name="Kuo A."/>
            <person name="Tritt A."/>
            <person name="Lipzen A."/>
            <person name="He G."/>
            <person name="Yan M."/>
            <person name="Ng V."/>
            <person name="Cullen D."/>
            <person name="Martin F."/>
            <person name="Rosso M.-N."/>
            <person name="Henrissat B."/>
            <person name="Hibbett D."/>
            <person name="Martinez A.T."/>
            <person name="Grigoriev I.V."/>
        </authorList>
    </citation>
    <scope>NUCLEOTIDE SEQUENCE</scope>
    <source>
        <strain evidence="4">CBS 247.69</strain>
    </source>
</reference>
<comment type="similarity">
    <text evidence="1">Belongs to the peptidase C14B family.</text>
</comment>
<organism evidence="4 5">
    <name type="scientific">Collybia nuda</name>
    <dbReference type="NCBI Taxonomy" id="64659"/>
    <lineage>
        <taxon>Eukaryota</taxon>
        <taxon>Fungi</taxon>
        <taxon>Dikarya</taxon>
        <taxon>Basidiomycota</taxon>
        <taxon>Agaricomycotina</taxon>
        <taxon>Agaricomycetes</taxon>
        <taxon>Agaricomycetidae</taxon>
        <taxon>Agaricales</taxon>
        <taxon>Tricholomatineae</taxon>
        <taxon>Clitocybaceae</taxon>
        <taxon>Collybia</taxon>
    </lineage>
</organism>
<accession>A0A9P5Y0Q5</accession>
<protein>
    <submittedName>
        <fullName evidence="4">Caspase domain-containing protein</fullName>
    </submittedName>
</protein>
<dbReference type="GO" id="GO:0005737">
    <property type="term" value="C:cytoplasm"/>
    <property type="evidence" value="ECO:0007669"/>
    <property type="project" value="TreeGrafter"/>
</dbReference>
<evidence type="ECO:0000313" key="4">
    <source>
        <dbReference type="EMBL" id="KAF9460184.1"/>
    </source>
</evidence>
<evidence type="ECO:0000256" key="2">
    <source>
        <dbReference type="SAM" id="MobiDB-lite"/>
    </source>
</evidence>
<evidence type="ECO:0000256" key="1">
    <source>
        <dbReference type="ARBA" id="ARBA00009005"/>
    </source>
</evidence>
<evidence type="ECO:0000313" key="5">
    <source>
        <dbReference type="Proteomes" id="UP000807353"/>
    </source>
</evidence>
<dbReference type="InterPro" id="IPR011600">
    <property type="entry name" value="Pept_C14_caspase"/>
</dbReference>